<feature type="compositionally biased region" description="Basic and acidic residues" evidence="1">
    <location>
        <begin position="61"/>
        <end position="72"/>
    </location>
</feature>
<evidence type="ECO:0000313" key="4">
    <source>
        <dbReference type="Proteomes" id="UP000024438"/>
    </source>
</evidence>
<protein>
    <recommendedName>
        <fullName evidence="5">Rz1 protein</fullName>
    </recommendedName>
</protein>
<sequence length="134" mass="13820">MRVGIIIIAITLLTGCSVMSAISDLLPSKDGIEATAQVGESNQKTGVGLSSQIDKSSSVESDMRNSTNRDVDSSSQKKTAATGLSAGTITAEKIEIHSTENSGVDSLVWGILAGLVSGLLTYFALRFAGNKKGA</sequence>
<feature type="region of interest" description="Disordered" evidence="1">
    <location>
        <begin position="43"/>
        <end position="83"/>
    </location>
</feature>
<dbReference type="PROSITE" id="PS51257">
    <property type="entry name" value="PROKAR_LIPOPROTEIN"/>
    <property type="match status" value="1"/>
</dbReference>
<dbReference type="OrthoDB" id="15091at10239"/>
<organism evidence="3 4">
    <name type="scientific">Escherichia phage e4/1c</name>
    <dbReference type="NCBI Taxonomy" id="1495286"/>
    <lineage>
        <taxon>Viruses</taxon>
        <taxon>Duplodnaviria</taxon>
        <taxon>Heunggongvirae</taxon>
        <taxon>Uroviricota</taxon>
        <taxon>Caudoviricetes</taxon>
        <taxon>Drexlerviridae</taxon>
        <taxon>Rogunavirinae</taxon>
        <taxon>Rogunavirus</taxon>
        <taxon>Rogunavirus E41c</taxon>
    </lineage>
</organism>
<evidence type="ECO:0000313" key="3">
    <source>
        <dbReference type="EMBL" id="AHY83203.1"/>
    </source>
</evidence>
<feature type="transmembrane region" description="Helical" evidence="2">
    <location>
        <begin position="107"/>
        <end position="125"/>
    </location>
</feature>
<dbReference type="Proteomes" id="UP000024438">
    <property type="component" value="Segment"/>
</dbReference>
<gene>
    <name evidence="3" type="primary">e41c_0053</name>
</gene>
<dbReference type="EMBL" id="KJ668713">
    <property type="protein sequence ID" value="AHY83203.1"/>
    <property type="molecule type" value="Genomic_DNA"/>
</dbReference>
<keyword evidence="2" id="KW-0812">Transmembrane</keyword>
<accession>A0A023ZUX0</accession>
<feature type="compositionally biased region" description="Polar residues" evidence="1">
    <location>
        <begin position="43"/>
        <end position="60"/>
    </location>
</feature>
<evidence type="ECO:0000256" key="1">
    <source>
        <dbReference type="SAM" id="MobiDB-lite"/>
    </source>
</evidence>
<keyword evidence="4" id="KW-1185">Reference proteome</keyword>
<keyword evidence="2" id="KW-0472">Membrane</keyword>
<evidence type="ECO:0008006" key="5">
    <source>
        <dbReference type="Google" id="ProtNLM"/>
    </source>
</evidence>
<dbReference type="RefSeq" id="YP_009036052.1">
    <property type="nucleotide sequence ID" value="NC_024210.1"/>
</dbReference>
<evidence type="ECO:0000256" key="2">
    <source>
        <dbReference type="SAM" id="Phobius"/>
    </source>
</evidence>
<name>A0A023ZUX0_9CAUD</name>
<keyword evidence="2" id="KW-1133">Transmembrane helix</keyword>
<proteinExistence type="predicted"/>
<dbReference type="KEGG" id="vg:19525689"/>
<reference evidence="3 4" key="1">
    <citation type="submission" date="2014-04" db="EMBL/GenBank/DDBJ databases">
        <title>Complete genome sequence of e4/1c, an Escherichia coli O157:H7-specific phage with proven potential as a biocontrol agent.</title>
        <authorList>
            <person name="McAuliffe O."/>
            <person name="Coffey B."/>
            <person name="Casey A."/>
            <person name="O'Sullivan O."/>
            <person name="Coffey A."/>
            <person name="Ross P."/>
        </authorList>
    </citation>
    <scope>NUCLEOTIDE SEQUENCE [LARGE SCALE GENOMIC DNA]</scope>
</reference>